<dbReference type="Gene3D" id="3.30.310.50">
    <property type="entry name" value="Alpha-D-phosphohexomutase, C-terminal domain"/>
    <property type="match status" value="1"/>
</dbReference>
<feature type="domain" description="Alpha-D-phosphohexomutase alpha/beta/alpha" evidence="4">
    <location>
        <begin position="383"/>
        <end position="513"/>
    </location>
</feature>
<feature type="domain" description="Mannose-1-phosphate guanyltransferase C-terminal" evidence="5">
    <location>
        <begin position="265"/>
        <end position="366"/>
    </location>
</feature>
<dbReference type="InterPro" id="IPR056729">
    <property type="entry name" value="GMPPB_C"/>
</dbReference>
<dbReference type="Pfam" id="PF00483">
    <property type="entry name" value="NTP_transferase"/>
    <property type="match status" value="1"/>
</dbReference>
<accession>A0A9D1NIG8</accession>
<dbReference type="InterPro" id="IPR029044">
    <property type="entry name" value="Nucleotide-diphossugar_trans"/>
</dbReference>
<comment type="similarity">
    <text evidence="1">Belongs to the transferase hexapeptide repeat family.</text>
</comment>
<dbReference type="GO" id="GO:0016740">
    <property type="term" value="F:transferase activity"/>
    <property type="evidence" value="ECO:0007669"/>
    <property type="project" value="UniProtKB-KW"/>
</dbReference>
<dbReference type="GO" id="GO:0005975">
    <property type="term" value="P:carbohydrate metabolic process"/>
    <property type="evidence" value="ECO:0007669"/>
    <property type="project" value="InterPro"/>
</dbReference>
<proteinExistence type="inferred from homology"/>
<dbReference type="InterPro" id="IPR011004">
    <property type="entry name" value="Trimer_LpxA-like_sf"/>
</dbReference>
<evidence type="ECO:0000256" key="2">
    <source>
        <dbReference type="ARBA" id="ARBA00010231"/>
    </source>
</evidence>
<evidence type="ECO:0000313" key="6">
    <source>
        <dbReference type="EMBL" id="HIV03187.1"/>
    </source>
</evidence>
<dbReference type="Pfam" id="PF02878">
    <property type="entry name" value="PGM_PMM_I"/>
    <property type="match status" value="1"/>
</dbReference>
<dbReference type="CDD" id="cd04181">
    <property type="entry name" value="NTP_transferase"/>
    <property type="match status" value="1"/>
</dbReference>
<dbReference type="SUPFAM" id="SSF53448">
    <property type="entry name" value="Nucleotide-diphospho-sugar transferases"/>
    <property type="match status" value="1"/>
</dbReference>
<sequence length="809" mass="88512">MKAIIMAGGEGSRLRPLTCTRPKPMVRLLDRPAIEYTIALLKKHRITEIGITARYMPGEIMEYFGDGSEYGVSISYFIEETPLGTAGSVRNARSFLDGTFLVISGDAMTDIDLSDALDFHKKNGADATLVLKQVDVPLEYGVVVTEPDGRITRFIEKPAWGEVVSDMVNTGIYILEPEVFDHAPQEGAIDFACDLFPALLHEKKRLYGYNAEGYWCDVGDTFAYMSCQYDMLAGKVDVPLAAKQISDGIYIGADVTIEPGVELHAPVYIGDCVRISEGAVISEYSVLESGAHIGRMANIKKSIVGSGAHIGAFSQLRACVIGEKAKLKPSVCVYEQSVVGDACKIGERSVIKPSIKLWPNKTVEPETQVHTNLVWESVHKKTLFESGRIRGEINVDVTPESVSRLGAAFGALVKSGRVAVSVCGDASADMLGGALKSGLMSAGCEVYDCGVQLGAMTRFAVRFYNLDGGAHICALRQSDGCYIKIDFMDETGCDLGSKLQRKLENLYEREDFVRAEGSDVKKAVSVQNYKEFYIRDILKRTTGEPLEKKILVNTQNKTGADIISRICAEVGAEAVVTDEKIDSIQSAALRALSARVREEGFLFGAALDDECEHLILMDENGRILDRNSVLALDVIIALQSGSGGDVVLPVSAPQSLTRLAKRYGRKVVYTKIDQPDFMRGVAQSGGEEQFVLHFDGAGALLRLLVYLAESGQPLSRLMEEAEQYFITSDKVYCRAERKGTVIKELIEQFRGYDTDLTDGIKIFDDKGWVLVVPDSSAPSMRIISEGMNAEMAGELAADMIDRIRKIETR</sequence>
<protein>
    <submittedName>
        <fullName evidence="6">NTP transferase domain-containing protein</fullName>
    </submittedName>
</protein>
<dbReference type="InterPro" id="IPR005835">
    <property type="entry name" value="NTP_transferase_dom"/>
</dbReference>
<dbReference type="Pfam" id="PF25087">
    <property type="entry name" value="GMPPB_C"/>
    <property type="match status" value="1"/>
</dbReference>
<reference evidence="6" key="2">
    <citation type="journal article" date="2021" name="PeerJ">
        <title>Extensive microbial diversity within the chicken gut microbiome revealed by metagenomics and culture.</title>
        <authorList>
            <person name="Gilroy R."/>
            <person name="Ravi A."/>
            <person name="Getino M."/>
            <person name="Pursley I."/>
            <person name="Horton D.L."/>
            <person name="Alikhan N.F."/>
            <person name="Baker D."/>
            <person name="Gharbi K."/>
            <person name="Hall N."/>
            <person name="Watson M."/>
            <person name="Adriaenssens E.M."/>
            <person name="Foster-Nyarko E."/>
            <person name="Jarju S."/>
            <person name="Secka A."/>
            <person name="Antonio M."/>
            <person name="Oren A."/>
            <person name="Chaudhuri R.R."/>
            <person name="La Ragione R."/>
            <person name="Hildebrand F."/>
            <person name="Pallen M.J."/>
        </authorList>
    </citation>
    <scope>NUCLEOTIDE SEQUENCE</scope>
    <source>
        <strain evidence="6">4920</strain>
    </source>
</reference>
<evidence type="ECO:0000259" key="4">
    <source>
        <dbReference type="Pfam" id="PF02878"/>
    </source>
</evidence>
<dbReference type="InterPro" id="IPR050486">
    <property type="entry name" value="Mannose-1P_guanyltransferase"/>
</dbReference>
<dbReference type="SUPFAM" id="SSF53738">
    <property type="entry name" value="Phosphoglucomutase, first 3 domains"/>
    <property type="match status" value="2"/>
</dbReference>
<dbReference type="InterPro" id="IPR005844">
    <property type="entry name" value="A-D-PHexomutase_a/b/a-I"/>
</dbReference>
<dbReference type="GO" id="GO:0016868">
    <property type="term" value="F:intramolecular phosphotransferase activity"/>
    <property type="evidence" value="ECO:0007669"/>
    <property type="project" value="InterPro"/>
</dbReference>
<dbReference type="AlphaFoldDB" id="A0A9D1NIG8"/>
<gene>
    <name evidence="6" type="ORF">IAC74_06390</name>
</gene>
<reference evidence="6" key="1">
    <citation type="submission" date="2020-10" db="EMBL/GenBank/DDBJ databases">
        <authorList>
            <person name="Gilroy R."/>
        </authorList>
    </citation>
    <scope>NUCLEOTIDE SEQUENCE</scope>
    <source>
        <strain evidence="6">4920</strain>
    </source>
</reference>
<dbReference type="InterPro" id="IPR036900">
    <property type="entry name" value="A-D-PHexomutase_C_sf"/>
</dbReference>
<organism evidence="6 7">
    <name type="scientific">Candidatus Aphodoplasma excrementigallinarum</name>
    <dbReference type="NCBI Taxonomy" id="2840673"/>
    <lineage>
        <taxon>Bacteria</taxon>
        <taxon>Bacillati</taxon>
        <taxon>Bacillota</taxon>
        <taxon>Clostridia</taxon>
        <taxon>Eubacteriales</taxon>
        <taxon>Candidatus Aphodoplasma</taxon>
    </lineage>
</organism>
<comment type="similarity">
    <text evidence="2">Belongs to the phosphohexose mutase family.</text>
</comment>
<dbReference type="Proteomes" id="UP000886743">
    <property type="component" value="Unassembled WGS sequence"/>
</dbReference>
<keyword evidence="6" id="KW-0808">Transferase</keyword>
<dbReference type="Gene3D" id="3.90.550.10">
    <property type="entry name" value="Spore Coat Polysaccharide Biosynthesis Protein SpsA, Chain A"/>
    <property type="match status" value="1"/>
</dbReference>
<dbReference type="InterPro" id="IPR016055">
    <property type="entry name" value="A-D-PHexomutase_a/b/a-I/II/III"/>
</dbReference>
<dbReference type="SUPFAM" id="SSF55957">
    <property type="entry name" value="Phosphoglucomutase, C-terminal domain"/>
    <property type="match status" value="1"/>
</dbReference>
<dbReference type="PANTHER" id="PTHR22572">
    <property type="entry name" value="SUGAR-1-PHOSPHATE GUANYL TRANSFERASE"/>
    <property type="match status" value="1"/>
</dbReference>
<name>A0A9D1NIG8_9FIRM</name>
<dbReference type="Gene3D" id="3.40.120.10">
    <property type="entry name" value="Alpha-D-Glucose-1,6-Bisphosphate, subunit A, domain 3"/>
    <property type="match status" value="3"/>
</dbReference>
<dbReference type="Gene3D" id="2.160.10.10">
    <property type="entry name" value="Hexapeptide repeat proteins"/>
    <property type="match status" value="1"/>
</dbReference>
<evidence type="ECO:0000256" key="1">
    <source>
        <dbReference type="ARBA" id="ARBA00007274"/>
    </source>
</evidence>
<evidence type="ECO:0000313" key="7">
    <source>
        <dbReference type="Proteomes" id="UP000886743"/>
    </source>
</evidence>
<evidence type="ECO:0000259" key="3">
    <source>
        <dbReference type="Pfam" id="PF00483"/>
    </source>
</evidence>
<dbReference type="SUPFAM" id="SSF51161">
    <property type="entry name" value="Trimeric LpxA-like enzymes"/>
    <property type="match status" value="1"/>
</dbReference>
<dbReference type="EMBL" id="DVOF01000187">
    <property type="protein sequence ID" value="HIV03187.1"/>
    <property type="molecule type" value="Genomic_DNA"/>
</dbReference>
<feature type="domain" description="Nucleotidyl transferase" evidence="3">
    <location>
        <begin position="2"/>
        <end position="231"/>
    </location>
</feature>
<comment type="caution">
    <text evidence="6">The sequence shown here is derived from an EMBL/GenBank/DDBJ whole genome shotgun (WGS) entry which is preliminary data.</text>
</comment>
<evidence type="ECO:0000259" key="5">
    <source>
        <dbReference type="Pfam" id="PF25087"/>
    </source>
</evidence>